<dbReference type="RefSeq" id="WP_096800472.1">
    <property type="nucleotide sequence ID" value="NZ_CP023564.1"/>
</dbReference>
<keyword evidence="2" id="KW-1133">Transmembrane helix</keyword>
<keyword evidence="4" id="KW-1185">Reference proteome</keyword>
<feature type="compositionally biased region" description="Basic and acidic residues" evidence="1">
    <location>
        <begin position="144"/>
        <end position="165"/>
    </location>
</feature>
<sequence>MLQKGAVMQRGAALLRPVALAGALALGITWQALPMTPLVAISPVSLTAALSAEADPHPLPGRSSVLGELDDATSPVPDDSARAGPCDIEGTGERPCTGVEERVRAGTDVAGLTAGTLALVTSGFWVLRRRREHRDLHPSGSRGTGERGVRERGPVERDGAGDLSR</sequence>
<accession>A0A291H0T8</accession>
<feature type="region of interest" description="Disordered" evidence="1">
    <location>
        <begin position="130"/>
        <end position="165"/>
    </location>
</feature>
<keyword evidence="2" id="KW-0812">Transmembrane</keyword>
<dbReference type="Proteomes" id="UP000217889">
    <property type="component" value="Chromosome"/>
</dbReference>
<evidence type="ECO:0000256" key="1">
    <source>
        <dbReference type="SAM" id="MobiDB-lite"/>
    </source>
</evidence>
<feature type="transmembrane region" description="Helical" evidence="2">
    <location>
        <begin position="109"/>
        <end position="127"/>
    </location>
</feature>
<dbReference type="KEGG" id="bgg:CFK41_15435"/>
<dbReference type="EMBL" id="CP023564">
    <property type="protein sequence ID" value="ATG56012.1"/>
    <property type="molecule type" value="Genomic_DNA"/>
</dbReference>
<protein>
    <submittedName>
        <fullName evidence="3">Uncharacterized protein</fullName>
    </submittedName>
</protein>
<evidence type="ECO:0000313" key="3">
    <source>
        <dbReference type="EMBL" id="ATG56012.1"/>
    </source>
</evidence>
<evidence type="ECO:0000256" key="2">
    <source>
        <dbReference type="SAM" id="Phobius"/>
    </source>
</evidence>
<keyword evidence="2" id="KW-0472">Membrane</keyword>
<feature type="transmembrane region" description="Helical" evidence="2">
    <location>
        <begin position="12"/>
        <end position="33"/>
    </location>
</feature>
<proteinExistence type="predicted"/>
<dbReference type="AlphaFoldDB" id="A0A291H0T8"/>
<feature type="region of interest" description="Disordered" evidence="1">
    <location>
        <begin position="55"/>
        <end position="99"/>
    </location>
</feature>
<organism evidence="3 4">
    <name type="scientific">Brachybacterium ginsengisoli</name>
    <dbReference type="NCBI Taxonomy" id="1331682"/>
    <lineage>
        <taxon>Bacteria</taxon>
        <taxon>Bacillati</taxon>
        <taxon>Actinomycetota</taxon>
        <taxon>Actinomycetes</taxon>
        <taxon>Micrococcales</taxon>
        <taxon>Dermabacteraceae</taxon>
        <taxon>Brachybacterium</taxon>
    </lineage>
</organism>
<name>A0A291H0T8_9MICO</name>
<evidence type="ECO:0000313" key="4">
    <source>
        <dbReference type="Proteomes" id="UP000217889"/>
    </source>
</evidence>
<gene>
    <name evidence="3" type="ORF">CFK41_15435</name>
</gene>
<reference evidence="3 4" key="1">
    <citation type="journal article" date="2014" name="Int. J. Syst. Evol. Microbiol.">
        <title>Brachybacterium ginsengisoli sp. nov., isolated from soil of a ginseng field.</title>
        <authorList>
            <person name="Hoang V.A."/>
            <person name="Kim Y.J."/>
            <person name="Nguyen N.L."/>
            <person name="Yang D.C."/>
        </authorList>
    </citation>
    <scope>NUCLEOTIDE SEQUENCE [LARGE SCALE GENOMIC DNA]</scope>
    <source>
        <strain evidence="3 4">DCY80</strain>
    </source>
</reference>